<dbReference type="InterPro" id="IPR006352">
    <property type="entry name" value="GlmM_bact"/>
</dbReference>
<dbReference type="Pfam" id="PF02879">
    <property type="entry name" value="PGM_PMM_II"/>
    <property type="match status" value="1"/>
</dbReference>
<evidence type="ECO:0000256" key="3">
    <source>
        <dbReference type="ARBA" id="ARBA00022723"/>
    </source>
</evidence>
<protein>
    <recommendedName>
        <fullName evidence="6 8">Phosphoglucosamine mutase</fullName>
        <ecNumber evidence="6 8">5.4.2.10</ecNumber>
    </recommendedName>
</protein>
<dbReference type="InterPro" id="IPR005845">
    <property type="entry name" value="A-D-PHexomutase_a/b/a-II"/>
</dbReference>
<dbReference type="InterPro" id="IPR005844">
    <property type="entry name" value="A-D-PHexomutase_a/b/a-I"/>
</dbReference>
<dbReference type="HAMAP" id="MF_01554_B">
    <property type="entry name" value="GlmM_B"/>
    <property type="match status" value="1"/>
</dbReference>
<dbReference type="Gene3D" id="3.40.120.10">
    <property type="entry name" value="Alpha-D-Glucose-1,6-Bisphosphate, subunit A, domain 3"/>
    <property type="match status" value="3"/>
</dbReference>
<dbReference type="NCBIfam" id="NF008139">
    <property type="entry name" value="PRK10887.1"/>
    <property type="match status" value="1"/>
</dbReference>
<keyword evidence="3 6" id="KW-0479">Metal-binding</keyword>
<evidence type="ECO:0000256" key="8">
    <source>
        <dbReference type="RuleBase" id="RU004327"/>
    </source>
</evidence>
<evidence type="ECO:0000256" key="1">
    <source>
        <dbReference type="ARBA" id="ARBA00010231"/>
    </source>
</evidence>
<dbReference type="NCBIfam" id="TIGR01455">
    <property type="entry name" value="glmM"/>
    <property type="match status" value="1"/>
</dbReference>
<dbReference type="InterPro" id="IPR005843">
    <property type="entry name" value="A-D-PHexomutase_C"/>
</dbReference>
<feature type="domain" description="Alpha-D-phosphohexomutase C-terminal" evidence="9">
    <location>
        <begin position="389"/>
        <end position="443"/>
    </location>
</feature>
<dbReference type="Pfam" id="PF00408">
    <property type="entry name" value="PGM_PMM_IV"/>
    <property type="match status" value="1"/>
</dbReference>
<dbReference type="InterPro" id="IPR005846">
    <property type="entry name" value="A-D-PHexomutase_a/b/a-III"/>
</dbReference>
<feature type="binding site" evidence="6">
    <location>
        <position position="251"/>
    </location>
    <ligand>
        <name>Mg(2+)</name>
        <dbReference type="ChEBI" id="CHEBI:18420"/>
    </ligand>
</feature>
<dbReference type="PROSITE" id="PS00710">
    <property type="entry name" value="PGM_PMM"/>
    <property type="match status" value="1"/>
</dbReference>
<evidence type="ECO:0000259" key="12">
    <source>
        <dbReference type="Pfam" id="PF02880"/>
    </source>
</evidence>
<reference evidence="13" key="1">
    <citation type="submission" date="2022-10" db="EMBL/GenBank/DDBJ databases">
        <authorList>
            <person name="Botero Cardona J."/>
        </authorList>
    </citation>
    <scope>NUCLEOTIDE SEQUENCE</scope>
    <source>
        <strain evidence="13">R-83534</strain>
    </source>
</reference>
<evidence type="ECO:0000256" key="4">
    <source>
        <dbReference type="ARBA" id="ARBA00022842"/>
    </source>
</evidence>
<dbReference type="SUPFAM" id="SSF55957">
    <property type="entry name" value="Phosphoglucomutase, C-terminal domain"/>
    <property type="match status" value="1"/>
</dbReference>
<feature type="binding site" evidence="6">
    <location>
        <position position="249"/>
    </location>
    <ligand>
        <name>Mg(2+)</name>
        <dbReference type="ChEBI" id="CHEBI:18420"/>
    </ligand>
</feature>
<dbReference type="Pfam" id="PF02878">
    <property type="entry name" value="PGM_PMM_I"/>
    <property type="match status" value="1"/>
</dbReference>
<accession>A0ABN8WBK0</accession>
<dbReference type="InterPro" id="IPR005841">
    <property type="entry name" value="Alpha-D-phosphohexomutase_SF"/>
</dbReference>
<evidence type="ECO:0000259" key="9">
    <source>
        <dbReference type="Pfam" id="PF00408"/>
    </source>
</evidence>
<keyword evidence="2 6" id="KW-0597">Phosphoprotein</keyword>
<dbReference type="Pfam" id="PF02880">
    <property type="entry name" value="PGM_PMM_III"/>
    <property type="match status" value="1"/>
</dbReference>
<dbReference type="SUPFAM" id="SSF53738">
    <property type="entry name" value="Phosphoglucomutase, first 3 domains"/>
    <property type="match status" value="3"/>
</dbReference>
<comment type="caution">
    <text evidence="13">The sequence shown here is derived from an EMBL/GenBank/DDBJ whole genome shotgun (WGS) entry which is preliminary data.</text>
</comment>
<dbReference type="PRINTS" id="PR00509">
    <property type="entry name" value="PGMPMM"/>
</dbReference>
<dbReference type="Proteomes" id="UP001154272">
    <property type="component" value="Unassembled WGS sequence"/>
</dbReference>
<comment type="catalytic activity">
    <reaction evidence="6 8">
        <text>alpha-D-glucosamine 1-phosphate = D-glucosamine 6-phosphate</text>
        <dbReference type="Rhea" id="RHEA:23424"/>
        <dbReference type="ChEBI" id="CHEBI:58516"/>
        <dbReference type="ChEBI" id="CHEBI:58725"/>
        <dbReference type="EC" id="5.4.2.10"/>
    </reaction>
</comment>
<keyword evidence="5 6" id="KW-0413">Isomerase</keyword>
<dbReference type="Gene3D" id="3.30.310.50">
    <property type="entry name" value="Alpha-D-phosphohexomutase, C-terminal domain"/>
    <property type="match status" value="1"/>
</dbReference>
<feature type="domain" description="Alpha-D-phosphohexomutase alpha/beta/alpha" evidence="11">
    <location>
        <begin position="163"/>
        <end position="260"/>
    </location>
</feature>
<name>A0ABN8WBK0_9PROT</name>
<dbReference type="InterPro" id="IPR016066">
    <property type="entry name" value="A-D-PHexomutase_CS"/>
</dbReference>
<evidence type="ECO:0000256" key="2">
    <source>
        <dbReference type="ARBA" id="ARBA00022553"/>
    </source>
</evidence>
<keyword evidence="4 6" id="KW-0460">Magnesium</keyword>
<organism evidence="13 14">
    <name type="scientific">Commensalibacter papalotli</name>
    <name type="common">ex Botero et al. 2024</name>
    <dbReference type="NCBI Taxonomy" id="2972766"/>
    <lineage>
        <taxon>Bacteria</taxon>
        <taxon>Pseudomonadati</taxon>
        <taxon>Pseudomonadota</taxon>
        <taxon>Alphaproteobacteria</taxon>
        <taxon>Acetobacterales</taxon>
        <taxon>Acetobacteraceae</taxon>
    </lineage>
</organism>
<evidence type="ECO:0000313" key="13">
    <source>
        <dbReference type="EMBL" id="CAI3942656.1"/>
    </source>
</evidence>
<dbReference type="CDD" id="cd05802">
    <property type="entry name" value="GlmM"/>
    <property type="match status" value="1"/>
</dbReference>
<dbReference type="EMBL" id="CAMXCH010000002">
    <property type="protein sequence ID" value="CAI3942656.1"/>
    <property type="molecule type" value="Genomic_DNA"/>
</dbReference>
<evidence type="ECO:0000256" key="7">
    <source>
        <dbReference type="RuleBase" id="RU004326"/>
    </source>
</evidence>
<feature type="active site" description="Phosphoserine intermediate" evidence="6">
    <location>
        <position position="106"/>
    </location>
</feature>
<comment type="cofactor">
    <cofactor evidence="6">
        <name>Mg(2+)</name>
        <dbReference type="ChEBI" id="CHEBI:18420"/>
    </cofactor>
    <text evidence="6">Binds 1 Mg(2+) ion per subunit.</text>
</comment>
<evidence type="ECO:0000259" key="11">
    <source>
        <dbReference type="Pfam" id="PF02879"/>
    </source>
</evidence>
<dbReference type="InterPro" id="IPR050060">
    <property type="entry name" value="Phosphoglucosamine_mutase"/>
</dbReference>
<feature type="domain" description="Alpha-D-phosphohexomutase alpha/beta/alpha" evidence="10">
    <location>
        <begin position="7"/>
        <end position="140"/>
    </location>
</feature>
<sequence length="453" mass="49291">MSNQRVFFGTDGIRGTANTNPMTVEVAQKLGQAVGLLFLNKADKRRHQVLIGKDTRLSGYMIESALVAGFLSAGMDVVVVGPVPTPAIAMLTRSLRADLGVMISASHNPYYDNGIKIFNRDGFKLSDAQEIEIENLIQSDFSSQLASPKHIGRAVRLDDAAGRYIEHAKASFPRQYRLNGLKIVIDCANGAAYKVAPTALWELGAEVISLGCNPNGFNINDKCGSTYPEALGKAVIEHQADIGIALDGDADRMLLVDETGKVIDGDQILALIASSWAAKGDLPNKCVVATIMSNMGLERFLNSKDIELLRTRVGDRYVVEKMRELGCIIGGEQSGHMILSDFSTTGDGLIAALQVLAVLVEKQEKASKVCNMFAPFPQELRNIRFEGNNPLTHESVKKALRQAEEQLGKDGRIVLRKSGTEPLIRVMAEAEDYSTVDQILTQLCTIIKKVNES</sequence>
<evidence type="ECO:0000313" key="14">
    <source>
        <dbReference type="Proteomes" id="UP001154272"/>
    </source>
</evidence>
<evidence type="ECO:0000256" key="6">
    <source>
        <dbReference type="HAMAP-Rule" id="MF_01554"/>
    </source>
</evidence>
<dbReference type="PANTHER" id="PTHR42946:SF1">
    <property type="entry name" value="PHOSPHOGLUCOMUTASE (ALPHA-D-GLUCOSE-1,6-BISPHOSPHATE-DEPENDENT)"/>
    <property type="match status" value="1"/>
</dbReference>
<dbReference type="InterPro" id="IPR036900">
    <property type="entry name" value="A-D-PHexomutase_C_sf"/>
</dbReference>
<comment type="PTM">
    <text evidence="6">Activated by phosphorylation.</text>
</comment>
<feature type="binding site" evidence="6">
    <location>
        <position position="247"/>
    </location>
    <ligand>
        <name>Mg(2+)</name>
        <dbReference type="ChEBI" id="CHEBI:18420"/>
    </ligand>
</feature>
<feature type="modified residue" description="Phosphoserine" evidence="6">
    <location>
        <position position="106"/>
    </location>
</feature>
<feature type="domain" description="Alpha-D-phosphohexomutase alpha/beta/alpha" evidence="12">
    <location>
        <begin position="264"/>
        <end position="373"/>
    </location>
</feature>
<dbReference type="RefSeq" id="WP_282023785.1">
    <property type="nucleotide sequence ID" value="NZ_CAMXCH010000002.1"/>
</dbReference>
<dbReference type="PANTHER" id="PTHR42946">
    <property type="entry name" value="PHOSPHOHEXOSE MUTASE"/>
    <property type="match status" value="1"/>
</dbReference>
<evidence type="ECO:0000259" key="10">
    <source>
        <dbReference type="Pfam" id="PF02878"/>
    </source>
</evidence>
<keyword evidence="14" id="KW-1185">Reference proteome</keyword>
<comment type="similarity">
    <text evidence="1 6 7">Belongs to the phosphohexose mutase family.</text>
</comment>
<evidence type="ECO:0000256" key="5">
    <source>
        <dbReference type="ARBA" id="ARBA00023235"/>
    </source>
</evidence>
<feature type="binding site" description="via phosphate group" evidence="6">
    <location>
        <position position="106"/>
    </location>
    <ligand>
        <name>Mg(2+)</name>
        <dbReference type="ChEBI" id="CHEBI:18420"/>
    </ligand>
</feature>
<gene>
    <name evidence="6" type="primary">glmM</name>
    <name evidence="13" type="ORF">R83534S58_LOCUS1224</name>
</gene>
<proteinExistence type="inferred from homology"/>
<dbReference type="EC" id="5.4.2.10" evidence="6 8"/>
<comment type="function">
    <text evidence="6 8">Catalyzes the conversion of glucosamine-6-phosphate to glucosamine-1-phosphate.</text>
</comment>
<dbReference type="InterPro" id="IPR016055">
    <property type="entry name" value="A-D-PHexomutase_a/b/a-I/II/III"/>
</dbReference>